<dbReference type="InterPro" id="IPR036271">
    <property type="entry name" value="Tet_transcr_reg_TetR-rel_C_sf"/>
</dbReference>
<feature type="domain" description="HTH tetR-type" evidence="5">
    <location>
        <begin position="12"/>
        <end position="72"/>
    </location>
</feature>
<evidence type="ECO:0000256" key="1">
    <source>
        <dbReference type="ARBA" id="ARBA00023015"/>
    </source>
</evidence>
<keyword evidence="3" id="KW-0804">Transcription</keyword>
<dbReference type="InterPro" id="IPR009057">
    <property type="entry name" value="Homeodomain-like_sf"/>
</dbReference>
<keyword evidence="2 4" id="KW-0238">DNA-binding</keyword>
<dbReference type="PANTHER" id="PTHR30055:SF243">
    <property type="entry name" value="HTH-TYPE TRANSCRIPTIONAL REGULATOR RV1816"/>
    <property type="match status" value="1"/>
</dbReference>
<dbReference type="EMBL" id="CP012117">
    <property type="protein sequence ID" value="ANP27302.1"/>
    <property type="molecule type" value="Genomic_DNA"/>
</dbReference>
<dbReference type="Pfam" id="PF00440">
    <property type="entry name" value="TetR_N"/>
    <property type="match status" value="1"/>
</dbReference>
<feature type="DNA-binding region" description="H-T-H motif" evidence="4">
    <location>
        <begin position="35"/>
        <end position="54"/>
    </location>
</feature>
<organism evidence="6 7">
    <name type="scientific">Dermabacter vaginalis</name>
    <dbReference type="NCBI Taxonomy" id="1630135"/>
    <lineage>
        <taxon>Bacteria</taxon>
        <taxon>Bacillati</taxon>
        <taxon>Actinomycetota</taxon>
        <taxon>Actinomycetes</taxon>
        <taxon>Micrococcales</taxon>
        <taxon>Dermabacteraceae</taxon>
        <taxon>Dermabacter</taxon>
    </lineage>
</organism>
<evidence type="ECO:0000313" key="7">
    <source>
        <dbReference type="Proteomes" id="UP000092596"/>
    </source>
</evidence>
<dbReference type="KEGG" id="dva:DAD186_07520"/>
<dbReference type="STRING" id="1630135.DAD186_07520"/>
<dbReference type="RefSeq" id="WP_065247538.1">
    <property type="nucleotide sequence ID" value="NZ_CP012117.1"/>
</dbReference>
<name>A0A1B0ZHC8_9MICO</name>
<dbReference type="PATRIC" id="fig|1630135.4.peg.754"/>
<protein>
    <recommendedName>
        <fullName evidence="5">HTH tetR-type domain-containing protein</fullName>
    </recommendedName>
</protein>
<evidence type="ECO:0000313" key="6">
    <source>
        <dbReference type="EMBL" id="ANP27302.1"/>
    </source>
</evidence>
<evidence type="ECO:0000256" key="4">
    <source>
        <dbReference type="PROSITE-ProRule" id="PRU00335"/>
    </source>
</evidence>
<evidence type="ECO:0000256" key="2">
    <source>
        <dbReference type="ARBA" id="ARBA00023125"/>
    </source>
</evidence>
<dbReference type="Gene3D" id="1.10.357.10">
    <property type="entry name" value="Tetracycline Repressor, domain 2"/>
    <property type="match status" value="1"/>
</dbReference>
<dbReference type="InterPro" id="IPR001647">
    <property type="entry name" value="HTH_TetR"/>
</dbReference>
<sequence>MSERRSRAENRRRMETEILRLARQQLEEKGPADLSLREIARDMSVASSALYRYVRDRDELLTLLVIDAYTDLADAVDDALGLDPEERGGAESPEGLGTFARAMRSWALANTARWGLVYGTPVPGYTAPAERTIAPGTRLLARLARIVASGTSVGANPSDTYAAFLEGGLEDVFGAVGRHALDNAEAEIGEDCAIDRGEATRRAATTIDLWCALLGTISAEVFGQLGPGLDEVGGEILERLVESWTAMLFPEAATSNR</sequence>
<evidence type="ECO:0000256" key="3">
    <source>
        <dbReference type="ARBA" id="ARBA00023163"/>
    </source>
</evidence>
<dbReference type="Proteomes" id="UP000092596">
    <property type="component" value="Chromosome"/>
</dbReference>
<proteinExistence type="predicted"/>
<dbReference type="SUPFAM" id="SSF48498">
    <property type="entry name" value="Tetracyclin repressor-like, C-terminal domain"/>
    <property type="match status" value="1"/>
</dbReference>
<dbReference type="PROSITE" id="PS50977">
    <property type="entry name" value="HTH_TETR_2"/>
    <property type="match status" value="1"/>
</dbReference>
<dbReference type="InterPro" id="IPR025996">
    <property type="entry name" value="MT1864/Rv1816-like_C"/>
</dbReference>
<dbReference type="SUPFAM" id="SSF46689">
    <property type="entry name" value="Homeodomain-like"/>
    <property type="match status" value="1"/>
</dbReference>
<gene>
    <name evidence="6" type="ORF">DAD186_07520</name>
</gene>
<dbReference type="InterPro" id="IPR050109">
    <property type="entry name" value="HTH-type_TetR-like_transc_reg"/>
</dbReference>
<dbReference type="Pfam" id="PF13305">
    <property type="entry name" value="TetR_C_33"/>
    <property type="match status" value="1"/>
</dbReference>
<dbReference type="PANTHER" id="PTHR30055">
    <property type="entry name" value="HTH-TYPE TRANSCRIPTIONAL REGULATOR RUTR"/>
    <property type="match status" value="1"/>
</dbReference>
<keyword evidence="1" id="KW-0805">Transcription regulation</keyword>
<reference evidence="6 7" key="1">
    <citation type="submission" date="2015-06" db="EMBL/GenBank/DDBJ databases">
        <title>Investigation of pathophysiology for high-risk pregnancy and development of treatment modality based on it.</title>
        <authorList>
            <person name="Kim B.-C."/>
            <person name="Lim S."/>
        </authorList>
    </citation>
    <scope>NUCLEOTIDE SEQUENCE [LARGE SCALE GENOMIC DNA]</scope>
    <source>
        <strain evidence="6 7">AD1-86</strain>
    </source>
</reference>
<accession>A0A1B0ZHC8</accession>
<dbReference type="GO" id="GO:0003700">
    <property type="term" value="F:DNA-binding transcription factor activity"/>
    <property type="evidence" value="ECO:0007669"/>
    <property type="project" value="TreeGrafter"/>
</dbReference>
<dbReference type="AlphaFoldDB" id="A0A1B0ZHC8"/>
<dbReference type="GO" id="GO:0000976">
    <property type="term" value="F:transcription cis-regulatory region binding"/>
    <property type="evidence" value="ECO:0007669"/>
    <property type="project" value="TreeGrafter"/>
</dbReference>
<evidence type="ECO:0000259" key="5">
    <source>
        <dbReference type="PROSITE" id="PS50977"/>
    </source>
</evidence>